<dbReference type="OrthoDB" id="3627178at2"/>
<dbReference type="Proteomes" id="UP000064967">
    <property type="component" value="Chromosome"/>
</dbReference>
<dbReference type="RefSeq" id="WP_146646610.1">
    <property type="nucleotide sequence ID" value="NZ_CP012333.1"/>
</dbReference>
<sequence length="74" mass="8610">MFGALLQLYVYDFSEMLELDVDDDGRYHGRVIDRYTGGRFDEEALDDERWRGPVQRFGNRRYMASPLGGSCPAR</sequence>
<accession>A0A0K1PNK9</accession>
<dbReference type="EMBL" id="CP012333">
    <property type="protein sequence ID" value="AKU95113.1"/>
    <property type="molecule type" value="Genomic_DNA"/>
</dbReference>
<organism evidence="1 2">
    <name type="scientific">Labilithrix luteola</name>
    <dbReference type="NCBI Taxonomy" id="1391654"/>
    <lineage>
        <taxon>Bacteria</taxon>
        <taxon>Pseudomonadati</taxon>
        <taxon>Myxococcota</taxon>
        <taxon>Polyangia</taxon>
        <taxon>Polyangiales</taxon>
        <taxon>Labilitrichaceae</taxon>
        <taxon>Labilithrix</taxon>
    </lineage>
</organism>
<keyword evidence="2" id="KW-1185">Reference proteome</keyword>
<evidence type="ECO:0000313" key="1">
    <source>
        <dbReference type="EMBL" id="AKU95113.1"/>
    </source>
</evidence>
<proteinExistence type="predicted"/>
<dbReference type="STRING" id="1391654.AKJ09_01777"/>
<name>A0A0K1PNK9_9BACT</name>
<evidence type="ECO:0000313" key="2">
    <source>
        <dbReference type="Proteomes" id="UP000064967"/>
    </source>
</evidence>
<protein>
    <submittedName>
        <fullName evidence="1">Uncharacterized protein</fullName>
    </submittedName>
</protein>
<reference evidence="1 2" key="1">
    <citation type="submission" date="2015-08" db="EMBL/GenBank/DDBJ databases">
        <authorList>
            <person name="Babu N.S."/>
            <person name="Beckwith C.J."/>
            <person name="Beseler K.G."/>
            <person name="Brison A."/>
            <person name="Carone J.V."/>
            <person name="Caskin T.P."/>
            <person name="Diamond M."/>
            <person name="Durham M.E."/>
            <person name="Foxe J.M."/>
            <person name="Go M."/>
            <person name="Henderson B.A."/>
            <person name="Jones I.B."/>
            <person name="McGettigan J.A."/>
            <person name="Micheletti S.J."/>
            <person name="Nasrallah M.E."/>
            <person name="Ortiz D."/>
            <person name="Piller C.R."/>
            <person name="Privatt S.R."/>
            <person name="Schneider S.L."/>
            <person name="Sharp S."/>
            <person name="Smith T.C."/>
            <person name="Stanton J.D."/>
            <person name="Ullery H.E."/>
            <person name="Wilson R.J."/>
            <person name="Serrano M.G."/>
            <person name="Buck G."/>
            <person name="Lee V."/>
            <person name="Wang Y."/>
            <person name="Carvalho R."/>
            <person name="Voegtly L."/>
            <person name="Shi R."/>
            <person name="Duckworth R."/>
            <person name="Johnson A."/>
            <person name="Loviza R."/>
            <person name="Walstead R."/>
            <person name="Shah Z."/>
            <person name="Kiflezghi M."/>
            <person name="Wade K."/>
            <person name="Ball S.L."/>
            <person name="Bradley K.W."/>
            <person name="Asai D.J."/>
            <person name="Bowman C.A."/>
            <person name="Russell D.A."/>
            <person name="Pope W.H."/>
            <person name="Jacobs-Sera D."/>
            <person name="Hendrix R.W."/>
            <person name="Hatfull G.F."/>
        </authorList>
    </citation>
    <scope>NUCLEOTIDE SEQUENCE [LARGE SCALE GENOMIC DNA]</scope>
    <source>
        <strain evidence="1 2">DSM 27648</strain>
    </source>
</reference>
<gene>
    <name evidence="1" type="ORF">AKJ09_01777</name>
</gene>
<dbReference type="KEGG" id="llu:AKJ09_01777"/>
<dbReference type="AlphaFoldDB" id="A0A0K1PNK9"/>